<comment type="caution">
    <text evidence="1">The sequence shown here is derived from an EMBL/GenBank/DDBJ whole genome shotgun (WGS) entry which is preliminary data.</text>
</comment>
<evidence type="ECO:0000313" key="1">
    <source>
        <dbReference type="EMBL" id="KZZ95822.1"/>
    </source>
</evidence>
<dbReference type="Gene3D" id="3.40.50.150">
    <property type="entry name" value="Vaccinia Virus protein VP39"/>
    <property type="match status" value="1"/>
</dbReference>
<organism evidence="1 2">
    <name type="scientific">Moelleriella libera RCEF 2490</name>
    <dbReference type="NCBI Taxonomy" id="1081109"/>
    <lineage>
        <taxon>Eukaryota</taxon>
        <taxon>Fungi</taxon>
        <taxon>Dikarya</taxon>
        <taxon>Ascomycota</taxon>
        <taxon>Pezizomycotina</taxon>
        <taxon>Sordariomycetes</taxon>
        <taxon>Hypocreomycetidae</taxon>
        <taxon>Hypocreales</taxon>
        <taxon>Clavicipitaceae</taxon>
        <taxon>Moelleriella</taxon>
    </lineage>
</organism>
<reference evidence="1 2" key="1">
    <citation type="journal article" date="2016" name="Genome Biol. Evol.">
        <title>Divergent and convergent evolution of fungal pathogenicity.</title>
        <authorList>
            <person name="Shang Y."/>
            <person name="Xiao G."/>
            <person name="Zheng P."/>
            <person name="Cen K."/>
            <person name="Zhan S."/>
            <person name="Wang C."/>
        </authorList>
    </citation>
    <scope>NUCLEOTIDE SEQUENCE [LARGE SCALE GENOMIC DNA]</scope>
    <source>
        <strain evidence="1 2">RCEF 2490</strain>
    </source>
</reference>
<evidence type="ECO:0008006" key="3">
    <source>
        <dbReference type="Google" id="ProtNLM"/>
    </source>
</evidence>
<sequence length="341" mass="37537">MSSFFLGIITGGLATLVLLIVGALSLIRFSDIYGLGHWVLNVEAPLPSMWMNLGFWTDREGKPVRQFREATRALLEKMLESASLLIDCDPSKASADLCEAVAVLDVGIGCGDQTVALAELVHAQKRPAFRYVGLTLNSTQLQTAQARLETKFKSNQLSRNDFQVFQADAAKPSSWSASVQASVDSLADKVFSQRWLIGLDCLYHFSPSRRLIFRQAAQGLDANVLAFDLVLGDGATFLESIAVRLLAFFLSCPFNTFLTEEHYKDQLAECGFDRASITIEDVSDHVFAGLATFINTQDTALKPYGISMTGYRLVGKVFAWFDRSRVVKASIIVGRVKSKAQ</sequence>
<evidence type="ECO:0000313" key="2">
    <source>
        <dbReference type="Proteomes" id="UP000078544"/>
    </source>
</evidence>
<dbReference type="SUPFAM" id="SSF53335">
    <property type="entry name" value="S-adenosyl-L-methionine-dependent methyltransferases"/>
    <property type="match status" value="1"/>
</dbReference>
<keyword evidence="2" id="KW-1185">Reference proteome</keyword>
<dbReference type="InterPro" id="IPR029063">
    <property type="entry name" value="SAM-dependent_MTases_sf"/>
</dbReference>
<dbReference type="STRING" id="1081109.A0A162ILE4"/>
<dbReference type="Proteomes" id="UP000078544">
    <property type="component" value="Unassembled WGS sequence"/>
</dbReference>
<dbReference type="EMBL" id="AZGY01000008">
    <property type="protein sequence ID" value="KZZ95822.1"/>
    <property type="molecule type" value="Genomic_DNA"/>
</dbReference>
<dbReference type="OrthoDB" id="61390at2759"/>
<dbReference type="AlphaFoldDB" id="A0A162ILE4"/>
<protein>
    <recommendedName>
        <fullName evidence="3">Methyltransferase domain-containing protein</fullName>
    </recommendedName>
</protein>
<accession>A0A162ILE4</accession>
<gene>
    <name evidence="1" type="ORF">AAL_04118</name>
</gene>
<name>A0A162ILE4_9HYPO</name>
<proteinExistence type="predicted"/>